<dbReference type="AlphaFoldDB" id="A0A8S9HP25"/>
<evidence type="ECO:0000256" key="1">
    <source>
        <dbReference type="ARBA" id="ARBA00004141"/>
    </source>
</evidence>
<protein>
    <recommendedName>
        <fullName evidence="9">Sugar phosphate transporter domain-containing protein</fullName>
    </recommendedName>
</protein>
<accession>A0A8S9HP25</accession>
<feature type="signal peptide" evidence="6">
    <location>
        <begin position="1"/>
        <end position="22"/>
    </location>
</feature>
<evidence type="ECO:0000256" key="3">
    <source>
        <dbReference type="ARBA" id="ARBA00022989"/>
    </source>
</evidence>
<keyword evidence="6" id="KW-0732">Signal</keyword>
<dbReference type="PANTHER" id="PTHR11132">
    <property type="entry name" value="SOLUTE CARRIER FAMILY 35"/>
    <property type="match status" value="1"/>
</dbReference>
<feature type="transmembrane region" description="Helical" evidence="5">
    <location>
        <begin position="118"/>
        <end position="140"/>
    </location>
</feature>
<evidence type="ECO:0000313" key="8">
    <source>
        <dbReference type="Proteomes" id="UP000712281"/>
    </source>
</evidence>
<proteinExistence type="predicted"/>
<evidence type="ECO:0008006" key="9">
    <source>
        <dbReference type="Google" id="ProtNLM"/>
    </source>
</evidence>
<feature type="transmembrane region" description="Helical" evidence="5">
    <location>
        <begin position="73"/>
        <end position="98"/>
    </location>
</feature>
<reference evidence="7" key="1">
    <citation type="submission" date="2019-12" db="EMBL/GenBank/DDBJ databases">
        <title>Genome sequencing and annotation of Brassica cretica.</title>
        <authorList>
            <person name="Studholme D.J."/>
            <person name="Sarris P.F."/>
        </authorList>
    </citation>
    <scope>NUCLEOTIDE SEQUENCE</scope>
    <source>
        <strain evidence="7">PFS-001/15</strain>
        <tissue evidence="7">Leaf</tissue>
    </source>
</reference>
<sequence length="213" mass="24096">MCSYACILVQFCLLAFPWYVLEKPTMEVAQIQLNFWIFFSNALCAPALNFTIFLVIGRTGAVTIRVAGVLKDWILIALSTVIFPESTITGLNIIGYAIGRFLHFTTSLICCKHMHRLITYLFVSCILRQRYVVVVMYNYIKVKDVKASQSTSDSLPDRINKEWKMEKKSSDKFNPDVRGEIPRVGAEINGEEAPLITSRLSHIGWTQLGNHAA</sequence>
<gene>
    <name evidence="7" type="ORF">F2Q68_00017493</name>
</gene>
<dbReference type="Proteomes" id="UP000712281">
    <property type="component" value="Unassembled WGS sequence"/>
</dbReference>
<dbReference type="InterPro" id="IPR050186">
    <property type="entry name" value="TPT_transporter"/>
</dbReference>
<organism evidence="7 8">
    <name type="scientific">Brassica cretica</name>
    <name type="common">Mustard</name>
    <dbReference type="NCBI Taxonomy" id="69181"/>
    <lineage>
        <taxon>Eukaryota</taxon>
        <taxon>Viridiplantae</taxon>
        <taxon>Streptophyta</taxon>
        <taxon>Embryophyta</taxon>
        <taxon>Tracheophyta</taxon>
        <taxon>Spermatophyta</taxon>
        <taxon>Magnoliopsida</taxon>
        <taxon>eudicotyledons</taxon>
        <taxon>Gunneridae</taxon>
        <taxon>Pentapetalae</taxon>
        <taxon>rosids</taxon>
        <taxon>malvids</taxon>
        <taxon>Brassicales</taxon>
        <taxon>Brassicaceae</taxon>
        <taxon>Brassiceae</taxon>
        <taxon>Brassica</taxon>
    </lineage>
</organism>
<dbReference type="EMBL" id="QGKW02001940">
    <property type="protein sequence ID" value="KAF2558820.1"/>
    <property type="molecule type" value="Genomic_DNA"/>
</dbReference>
<evidence type="ECO:0000256" key="6">
    <source>
        <dbReference type="SAM" id="SignalP"/>
    </source>
</evidence>
<keyword evidence="3 5" id="KW-1133">Transmembrane helix</keyword>
<name>A0A8S9HP25_BRACR</name>
<feature type="chain" id="PRO_5035750035" description="Sugar phosphate transporter domain-containing protein" evidence="6">
    <location>
        <begin position="23"/>
        <end position="213"/>
    </location>
</feature>
<feature type="transmembrane region" description="Helical" evidence="5">
    <location>
        <begin position="38"/>
        <end position="61"/>
    </location>
</feature>
<keyword evidence="2 5" id="KW-0812">Transmembrane</keyword>
<comment type="subcellular location">
    <subcellularLocation>
        <location evidence="1">Membrane</location>
        <topology evidence="1">Multi-pass membrane protein</topology>
    </subcellularLocation>
</comment>
<evidence type="ECO:0000256" key="2">
    <source>
        <dbReference type="ARBA" id="ARBA00022692"/>
    </source>
</evidence>
<evidence type="ECO:0000256" key="4">
    <source>
        <dbReference type="ARBA" id="ARBA00023136"/>
    </source>
</evidence>
<comment type="caution">
    <text evidence="7">The sequence shown here is derived from an EMBL/GenBank/DDBJ whole genome shotgun (WGS) entry which is preliminary data.</text>
</comment>
<keyword evidence="4 5" id="KW-0472">Membrane</keyword>
<evidence type="ECO:0000313" key="7">
    <source>
        <dbReference type="EMBL" id="KAF2558820.1"/>
    </source>
</evidence>
<evidence type="ECO:0000256" key="5">
    <source>
        <dbReference type="SAM" id="Phobius"/>
    </source>
</evidence>
<dbReference type="GO" id="GO:0016020">
    <property type="term" value="C:membrane"/>
    <property type="evidence" value="ECO:0007669"/>
    <property type="project" value="UniProtKB-SubCell"/>
</dbReference>